<dbReference type="EMBL" id="HBIX01009266">
    <property type="protein sequence ID" value="CAE0714337.1"/>
    <property type="molecule type" value="Transcribed_RNA"/>
</dbReference>
<feature type="region of interest" description="Disordered" evidence="1">
    <location>
        <begin position="708"/>
        <end position="736"/>
    </location>
</feature>
<name>A0A7S4AFX9_9STRA</name>
<dbReference type="AlphaFoldDB" id="A0A7S4AFX9"/>
<accession>A0A7S4AFX9</accession>
<feature type="region of interest" description="Disordered" evidence="1">
    <location>
        <begin position="37"/>
        <end position="56"/>
    </location>
</feature>
<dbReference type="PANTHER" id="PTHR23257:SF958">
    <property type="entry name" value="SERINE_THREONINE-PROTEIN KINASE WNK4"/>
    <property type="match status" value="1"/>
</dbReference>
<feature type="region of interest" description="Disordered" evidence="1">
    <location>
        <begin position="86"/>
        <end position="124"/>
    </location>
</feature>
<feature type="region of interest" description="Disordered" evidence="1">
    <location>
        <begin position="154"/>
        <end position="235"/>
    </location>
</feature>
<evidence type="ECO:0000313" key="3">
    <source>
        <dbReference type="EMBL" id="CAE0714337.1"/>
    </source>
</evidence>
<feature type="compositionally biased region" description="Polar residues" evidence="1">
    <location>
        <begin position="598"/>
        <end position="607"/>
    </location>
</feature>
<dbReference type="SUPFAM" id="SSF56112">
    <property type="entry name" value="Protein kinase-like (PK-like)"/>
    <property type="match status" value="1"/>
</dbReference>
<dbReference type="InterPro" id="IPR000719">
    <property type="entry name" value="Prot_kinase_dom"/>
</dbReference>
<protein>
    <recommendedName>
        <fullName evidence="2">Protein kinase domain-containing protein</fullName>
    </recommendedName>
</protein>
<dbReference type="GO" id="GO:0005524">
    <property type="term" value="F:ATP binding"/>
    <property type="evidence" value="ECO:0007669"/>
    <property type="project" value="InterPro"/>
</dbReference>
<feature type="compositionally biased region" description="Low complexity" evidence="1">
    <location>
        <begin position="726"/>
        <end position="736"/>
    </location>
</feature>
<organism evidence="3">
    <name type="scientific">Pseudo-nitzschia australis</name>
    <dbReference type="NCBI Taxonomy" id="44445"/>
    <lineage>
        <taxon>Eukaryota</taxon>
        <taxon>Sar</taxon>
        <taxon>Stramenopiles</taxon>
        <taxon>Ochrophyta</taxon>
        <taxon>Bacillariophyta</taxon>
        <taxon>Bacillariophyceae</taxon>
        <taxon>Bacillariophycidae</taxon>
        <taxon>Bacillariales</taxon>
        <taxon>Bacillariaceae</taxon>
        <taxon>Pseudo-nitzschia</taxon>
    </lineage>
</organism>
<dbReference type="PROSITE" id="PS50011">
    <property type="entry name" value="PROTEIN_KINASE_DOM"/>
    <property type="match status" value="1"/>
</dbReference>
<feature type="compositionally biased region" description="Polar residues" evidence="1">
    <location>
        <begin position="47"/>
        <end position="56"/>
    </location>
</feature>
<evidence type="ECO:0000256" key="1">
    <source>
        <dbReference type="SAM" id="MobiDB-lite"/>
    </source>
</evidence>
<dbReference type="SMART" id="SM00220">
    <property type="entry name" value="S_TKc"/>
    <property type="match status" value="1"/>
</dbReference>
<dbReference type="InterPro" id="IPR011009">
    <property type="entry name" value="Kinase-like_dom_sf"/>
</dbReference>
<feature type="compositionally biased region" description="Basic and acidic residues" evidence="1">
    <location>
        <begin position="11"/>
        <end position="21"/>
    </location>
</feature>
<reference evidence="3" key="1">
    <citation type="submission" date="2021-01" db="EMBL/GenBank/DDBJ databases">
        <authorList>
            <person name="Corre E."/>
            <person name="Pelletier E."/>
            <person name="Niang G."/>
            <person name="Scheremetjew M."/>
            <person name="Finn R."/>
            <person name="Kale V."/>
            <person name="Holt S."/>
            <person name="Cochrane G."/>
            <person name="Meng A."/>
            <person name="Brown T."/>
            <person name="Cohen L."/>
        </authorList>
    </citation>
    <scope>NUCLEOTIDE SEQUENCE</scope>
    <source>
        <strain evidence="3">10249 10 AB</strain>
    </source>
</reference>
<evidence type="ECO:0000259" key="2">
    <source>
        <dbReference type="PROSITE" id="PS50011"/>
    </source>
</evidence>
<feature type="region of interest" description="Disordered" evidence="1">
    <location>
        <begin position="638"/>
        <end position="659"/>
    </location>
</feature>
<gene>
    <name evidence="3" type="ORF">PAUS00366_LOCUS7089</name>
</gene>
<dbReference type="GO" id="GO:0004672">
    <property type="term" value="F:protein kinase activity"/>
    <property type="evidence" value="ECO:0007669"/>
    <property type="project" value="InterPro"/>
</dbReference>
<sequence length="767" mass="87514">MNRSIGMLGNKNERPTESPCMLEEKSRKVMRIEDHAGYGRAGAGRASPSTSGQSINSRMRLPVVPSMLHPVTMNCSMAWISSRNMNHNHSHNNNNNNNNEPCKMPQEMYNRNSNSNSNSNLEHKPYNYYTPSCMSLNSSLPKQPKAEKRGMIETTSNDPHYHYSRGSTGLQQQQRPHTNTTFSAPTQNLPTTSSPSRPRRRIVSRQQQQQQQYKQHRQHHQQLTNTPPPPPPSFIYASSRANFAATPIVKSIRQEVRSMTRGTRLLPITTTVNSSMSNDHDYHHDHHHSVIQLLNSPIDTLQTHYVLGTGSFSMVTSVTINSRVNTSCNTNSGDEASLNHRQYRTINGQRYYACKAIKQELISRGGQDFFLAASQLAYEAHVLSCLDHPNIVKIRGLDDKGFLGFERDDRGFFLLMDVLCETLQHRIDRWRKMDNSNNRNRNRNNKASTLLRRHLDKLGICLQLASALEYIHGKSIVYRDLKPANVGFASVPSPNHLEGEEIYNTLQLFDFGLCHEFTTDSATPLTGVIGTMRYMAPEVCLEEHYDYGCDIYSYAIVCWELWTHRIPFEPMTSPDMYREVVCRRGYRPYPDQSKEVNHSPQSCWNPRQQQHHQQQQQQHNNDNVDLSLVAVPMDRSISPLEDPLQTVPNRKNNKNNSPLPREISILLSQAWTHDPKSRICWSRIRNQLALFKTLVDLQLEAQDLSESATTTSIDDDNGHGNGNGNGDSNNGNDGYNYGGNNYMQDIFPDFVTSNDCCNNDRDSWRCY</sequence>
<dbReference type="PANTHER" id="PTHR23257">
    <property type="entry name" value="SERINE-THREONINE PROTEIN KINASE"/>
    <property type="match status" value="1"/>
</dbReference>
<feature type="compositionally biased region" description="Low complexity" evidence="1">
    <location>
        <begin position="110"/>
        <end position="120"/>
    </location>
</feature>
<feature type="compositionally biased region" description="Low complexity" evidence="1">
    <location>
        <begin position="204"/>
        <end position="213"/>
    </location>
</feature>
<dbReference type="GO" id="GO:0005737">
    <property type="term" value="C:cytoplasm"/>
    <property type="evidence" value="ECO:0007669"/>
    <property type="project" value="TreeGrafter"/>
</dbReference>
<feature type="compositionally biased region" description="Polar residues" evidence="1">
    <location>
        <begin position="165"/>
        <end position="196"/>
    </location>
</feature>
<dbReference type="Gene3D" id="1.10.510.10">
    <property type="entry name" value="Transferase(Phosphotransferase) domain 1"/>
    <property type="match status" value="1"/>
</dbReference>
<proteinExistence type="predicted"/>
<dbReference type="GO" id="GO:0007165">
    <property type="term" value="P:signal transduction"/>
    <property type="evidence" value="ECO:0007669"/>
    <property type="project" value="TreeGrafter"/>
</dbReference>
<feature type="region of interest" description="Disordered" evidence="1">
    <location>
        <begin position="1"/>
        <end position="21"/>
    </location>
</feature>
<feature type="region of interest" description="Disordered" evidence="1">
    <location>
        <begin position="591"/>
        <end position="621"/>
    </location>
</feature>
<feature type="compositionally biased region" description="Low complexity" evidence="1">
    <location>
        <begin position="86"/>
        <end position="99"/>
    </location>
</feature>
<dbReference type="Gene3D" id="3.30.200.20">
    <property type="entry name" value="Phosphorylase Kinase, domain 1"/>
    <property type="match status" value="1"/>
</dbReference>
<dbReference type="Pfam" id="PF00069">
    <property type="entry name" value="Pkinase"/>
    <property type="match status" value="1"/>
</dbReference>
<dbReference type="InterPro" id="IPR050167">
    <property type="entry name" value="Ser_Thr_protein_kinase"/>
</dbReference>
<feature type="domain" description="Protein kinase" evidence="2">
    <location>
        <begin position="301"/>
        <end position="691"/>
    </location>
</feature>
<feature type="compositionally biased region" description="Polar residues" evidence="1">
    <location>
        <begin position="646"/>
        <end position="658"/>
    </location>
</feature>